<keyword evidence="3" id="KW-1185">Reference proteome</keyword>
<reference evidence="2 3" key="2">
    <citation type="journal article" date="2013" name="Stand. Genomic Sci.">
        <title>Complete genome sequence of Halorhodospira halophila SL1.</title>
        <authorList>
            <person name="Challacombe J.F."/>
            <person name="Majid S."/>
            <person name="Deole R."/>
            <person name="Brettin T.S."/>
            <person name="Bruce D."/>
            <person name="Delano S.F."/>
            <person name="Detter J.C."/>
            <person name="Gleasner C.D."/>
            <person name="Han C.S."/>
            <person name="Misra M."/>
            <person name="Reitenga K.G."/>
            <person name="Mikhailova N."/>
            <person name="Woyke T."/>
            <person name="Pitluck S."/>
            <person name="Nolan M."/>
            <person name="Land M.L."/>
            <person name="Saunders E."/>
            <person name="Tapia R."/>
            <person name="Lapidus A."/>
            <person name="Ivanova N."/>
            <person name="Hoff W.D."/>
        </authorList>
    </citation>
    <scope>NUCLEOTIDE SEQUENCE [LARGE SCALE GENOMIC DNA]</scope>
    <source>
        <strain evidence="3">DSM 244 / SL1</strain>
    </source>
</reference>
<reference evidence="3" key="1">
    <citation type="submission" date="2006-12" db="EMBL/GenBank/DDBJ databases">
        <title>Complete sequence of Halorhodospira halophila SL1.</title>
        <authorList>
            <consortium name="US DOE Joint Genome Institute"/>
            <person name="Copeland A."/>
            <person name="Lucas S."/>
            <person name="Lapidus A."/>
            <person name="Barry K."/>
            <person name="Detter J.C."/>
            <person name="Glavina del Rio T."/>
            <person name="Hammon N."/>
            <person name="Israni S."/>
            <person name="Dalin E."/>
            <person name="Tice H."/>
            <person name="Pitluck S."/>
            <person name="Saunders E."/>
            <person name="Brettin T."/>
            <person name="Bruce D."/>
            <person name="Han C."/>
            <person name="Tapia R."/>
            <person name="Schmutz J."/>
            <person name="Larimer F."/>
            <person name="Land M."/>
            <person name="Hauser L."/>
            <person name="Kyrpides N."/>
            <person name="Mikhailova N."/>
            <person name="Hoff W."/>
            <person name="Richardson P."/>
        </authorList>
    </citation>
    <scope>NUCLEOTIDE SEQUENCE [LARGE SCALE GENOMIC DNA]</scope>
    <source>
        <strain evidence="3">DSM 244 / SL1</strain>
    </source>
</reference>
<dbReference type="InterPro" id="IPR052356">
    <property type="entry name" value="Thiol_S-MT"/>
</dbReference>
<dbReference type="SUPFAM" id="SSF53335">
    <property type="entry name" value="S-adenosyl-L-methionine-dependent methyltransferases"/>
    <property type="match status" value="1"/>
</dbReference>
<dbReference type="eggNOG" id="COG2226">
    <property type="taxonomic scope" value="Bacteria"/>
</dbReference>
<sequence>MRGVERIPWLYDTGMAVCERLGMGRWRQALVDGARGRVLEVGCGTGRTLPLYPAGTTVWGIDPDAAALRRARRRAPQAPLCVGRAEALPFPAGHFDTVTTSLSFCSVGDVAAGLAEIRRVLDGDGVLRMLEHVRSPGLAGRIQDRIQPAWTTLSGGCHLNRDTEAAVRAAGFRIDDASRQARGVMRCFAAYKV</sequence>
<dbReference type="EC" id="2.1.1.17" evidence="2"/>
<name>A1WVZ3_HALHL</name>
<dbReference type="PANTHER" id="PTHR45036">
    <property type="entry name" value="METHYLTRANSFERASE LIKE 7B"/>
    <property type="match status" value="1"/>
</dbReference>
<dbReference type="Gene3D" id="3.40.50.150">
    <property type="entry name" value="Vaccinia Virus protein VP39"/>
    <property type="match status" value="1"/>
</dbReference>
<dbReference type="EC" id="2.1.1.71" evidence="2"/>
<gene>
    <name evidence="2" type="ordered locus">Hhal_1079</name>
</gene>
<protein>
    <submittedName>
        <fullName evidence="2">Phosphatidyl-N-methylethanolamine N-methyltransferase / phosphatidylethanolamine N-methyltransferase</fullName>
        <ecNumber evidence="2">2.1.1.17</ecNumber>
        <ecNumber evidence="2">2.1.1.71</ecNumber>
    </submittedName>
</protein>
<dbReference type="RefSeq" id="WP_011813878.1">
    <property type="nucleotide sequence ID" value="NC_008789.1"/>
</dbReference>
<dbReference type="InterPro" id="IPR013216">
    <property type="entry name" value="Methyltransf_11"/>
</dbReference>
<dbReference type="InterPro" id="IPR029063">
    <property type="entry name" value="SAM-dependent_MTases_sf"/>
</dbReference>
<organism evidence="2 3">
    <name type="scientific">Halorhodospira halophila (strain DSM 244 / SL1)</name>
    <name type="common">Ectothiorhodospira halophila (strain DSM 244 / SL1)</name>
    <dbReference type="NCBI Taxonomy" id="349124"/>
    <lineage>
        <taxon>Bacteria</taxon>
        <taxon>Pseudomonadati</taxon>
        <taxon>Pseudomonadota</taxon>
        <taxon>Gammaproteobacteria</taxon>
        <taxon>Chromatiales</taxon>
        <taxon>Ectothiorhodospiraceae</taxon>
        <taxon>Halorhodospira</taxon>
    </lineage>
</organism>
<dbReference type="KEGG" id="hha:Hhal_1079"/>
<dbReference type="Pfam" id="PF08241">
    <property type="entry name" value="Methyltransf_11"/>
    <property type="match status" value="1"/>
</dbReference>
<dbReference type="HOGENOM" id="CLU_037990_7_3_6"/>
<dbReference type="Proteomes" id="UP000000647">
    <property type="component" value="Chromosome"/>
</dbReference>
<evidence type="ECO:0000259" key="1">
    <source>
        <dbReference type="Pfam" id="PF08241"/>
    </source>
</evidence>
<keyword evidence="2" id="KW-0808">Transferase</keyword>
<dbReference type="AlphaFoldDB" id="A1WVZ3"/>
<dbReference type="GO" id="GO:0032259">
    <property type="term" value="P:methylation"/>
    <property type="evidence" value="ECO:0007669"/>
    <property type="project" value="UniProtKB-KW"/>
</dbReference>
<evidence type="ECO:0000313" key="3">
    <source>
        <dbReference type="Proteomes" id="UP000000647"/>
    </source>
</evidence>
<keyword evidence="2" id="KW-0489">Methyltransferase</keyword>
<dbReference type="GO" id="GO:0004608">
    <property type="term" value="F:phosphatidylethanolamine N-methyltransferase activity"/>
    <property type="evidence" value="ECO:0007669"/>
    <property type="project" value="UniProtKB-EC"/>
</dbReference>
<dbReference type="GO" id="GO:0000773">
    <property type="term" value="F:phosphatidyl-N-methylethanolamine N-methyltransferase activity"/>
    <property type="evidence" value="ECO:0007669"/>
    <property type="project" value="UniProtKB-EC"/>
</dbReference>
<dbReference type="CDD" id="cd02440">
    <property type="entry name" value="AdoMet_MTases"/>
    <property type="match status" value="1"/>
</dbReference>
<evidence type="ECO:0000313" key="2">
    <source>
        <dbReference type="EMBL" id="ABM61855.1"/>
    </source>
</evidence>
<accession>A1WVZ3</accession>
<proteinExistence type="predicted"/>
<dbReference type="STRING" id="349124.Hhal_1079"/>
<dbReference type="OrthoDB" id="323463at2"/>
<dbReference type="PANTHER" id="PTHR45036:SF1">
    <property type="entry name" value="METHYLTRANSFERASE LIKE 7A"/>
    <property type="match status" value="1"/>
</dbReference>
<feature type="domain" description="Methyltransferase type 11" evidence="1">
    <location>
        <begin position="39"/>
        <end position="127"/>
    </location>
</feature>
<dbReference type="EMBL" id="CP000544">
    <property type="protein sequence ID" value="ABM61855.1"/>
    <property type="molecule type" value="Genomic_DNA"/>
</dbReference>